<comment type="caution">
    <text evidence="2">The sequence shown here is derived from an EMBL/GenBank/DDBJ whole genome shotgun (WGS) entry which is preliminary data.</text>
</comment>
<feature type="region of interest" description="Disordered" evidence="1">
    <location>
        <begin position="1"/>
        <end position="44"/>
    </location>
</feature>
<dbReference type="RefSeq" id="WP_269608433.1">
    <property type="nucleotide sequence ID" value="NZ_JAPWIJ010000016.1"/>
</dbReference>
<keyword evidence="3" id="KW-1185">Reference proteome</keyword>
<feature type="compositionally biased region" description="Polar residues" evidence="1">
    <location>
        <begin position="33"/>
        <end position="44"/>
    </location>
</feature>
<protein>
    <submittedName>
        <fullName evidence="2">Uncharacterized protein</fullName>
    </submittedName>
</protein>
<organism evidence="2 3">
    <name type="scientific">Rhodococcus ruber</name>
    <dbReference type="NCBI Taxonomy" id="1830"/>
    <lineage>
        <taxon>Bacteria</taxon>
        <taxon>Bacillati</taxon>
        <taxon>Actinomycetota</taxon>
        <taxon>Actinomycetes</taxon>
        <taxon>Mycobacteriales</taxon>
        <taxon>Nocardiaceae</taxon>
        <taxon>Rhodococcus</taxon>
    </lineage>
</organism>
<accession>A0ABT4MME4</accession>
<gene>
    <name evidence="2" type="ORF">O4220_25995</name>
</gene>
<evidence type="ECO:0000256" key="1">
    <source>
        <dbReference type="SAM" id="MobiDB-lite"/>
    </source>
</evidence>
<evidence type="ECO:0000313" key="3">
    <source>
        <dbReference type="Proteomes" id="UP001081071"/>
    </source>
</evidence>
<feature type="compositionally biased region" description="Polar residues" evidence="1">
    <location>
        <begin position="17"/>
        <end position="26"/>
    </location>
</feature>
<dbReference type="Proteomes" id="UP001081071">
    <property type="component" value="Unassembled WGS sequence"/>
</dbReference>
<evidence type="ECO:0000313" key="2">
    <source>
        <dbReference type="EMBL" id="MCZ4521988.1"/>
    </source>
</evidence>
<sequence>MEPDNAAVGPAQDARDNTATSGQSFGSFLEMFQSASTTNSERDR</sequence>
<name>A0ABT4MME4_9NOCA</name>
<reference evidence="2" key="1">
    <citation type="submission" date="2022-12" db="EMBL/GenBank/DDBJ databases">
        <authorList>
            <person name="Krivoruchko A.V."/>
            <person name="Elkin A."/>
        </authorList>
    </citation>
    <scope>NUCLEOTIDE SEQUENCE</scope>
    <source>
        <strain evidence="2">IEGM 1391</strain>
    </source>
</reference>
<dbReference type="EMBL" id="JAPWIJ010000016">
    <property type="protein sequence ID" value="MCZ4521988.1"/>
    <property type="molecule type" value="Genomic_DNA"/>
</dbReference>
<proteinExistence type="predicted"/>